<comment type="similarity">
    <text evidence="7">Belongs to the binding-protein-dependent transport system permease family.</text>
</comment>
<keyword evidence="5 7" id="KW-1133">Transmembrane helix</keyword>
<dbReference type="Pfam" id="PF00528">
    <property type="entry name" value="BPD_transp_1"/>
    <property type="match status" value="1"/>
</dbReference>
<organism evidence="9 10">
    <name type="scientific">Dactylosporangium cerinum</name>
    <dbReference type="NCBI Taxonomy" id="1434730"/>
    <lineage>
        <taxon>Bacteria</taxon>
        <taxon>Bacillati</taxon>
        <taxon>Actinomycetota</taxon>
        <taxon>Actinomycetes</taxon>
        <taxon>Micromonosporales</taxon>
        <taxon>Micromonosporaceae</taxon>
        <taxon>Dactylosporangium</taxon>
    </lineage>
</organism>
<comment type="subcellular location">
    <subcellularLocation>
        <location evidence="1 7">Cell membrane</location>
        <topology evidence="1 7">Multi-pass membrane protein</topology>
    </subcellularLocation>
</comment>
<gene>
    <name evidence="9" type="ORF">ACFPIJ_57020</name>
</gene>
<feature type="transmembrane region" description="Helical" evidence="7">
    <location>
        <begin position="105"/>
        <end position="129"/>
    </location>
</feature>
<dbReference type="PANTHER" id="PTHR43163">
    <property type="entry name" value="DIPEPTIDE TRANSPORT SYSTEM PERMEASE PROTEIN DPPB-RELATED"/>
    <property type="match status" value="1"/>
</dbReference>
<feature type="transmembrane region" description="Helical" evidence="7">
    <location>
        <begin position="175"/>
        <end position="199"/>
    </location>
</feature>
<dbReference type="InterPro" id="IPR000515">
    <property type="entry name" value="MetI-like"/>
</dbReference>
<proteinExistence type="inferred from homology"/>
<dbReference type="Proteomes" id="UP001595912">
    <property type="component" value="Unassembled WGS sequence"/>
</dbReference>
<feature type="domain" description="ABC transmembrane type-1" evidence="8">
    <location>
        <begin position="101"/>
        <end position="302"/>
    </location>
</feature>
<evidence type="ECO:0000259" key="8">
    <source>
        <dbReference type="PROSITE" id="PS50928"/>
    </source>
</evidence>
<protein>
    <submittedName>
        <fullName evidence="9">ABC transporter permease</fullName>
    </submittedName>
</protein>
<dbReference type="SUPFAM" id="SSF161098">
    <property type="entry name" value="MetI-like"/>
    <property type="match status" value="1"/>
</dbReference>
<evidence type="ECO:0000313" key="10">
    <source>
        <dbReference type="Proteomes" id="UP001595912"/>
    </source>
</evidence>
<feature type="transmembrane region" description="Helical" evidence="7">
    <location>
        <begin position="279"/>
        <end position="305"/>
    </location>
</feature>
<evidence type="ECO:0000256" key="5">
    <source>
        <dbReference type="ARBA" id="ARBA00022989"/>
    </source>
</evidence>
<evidence type="ECO:0000256" key="6">
    <source>
        <dbReference type="ARBA" id="ARBA00023136"/>
    </source>
</evidence>
<dbReference type="Pfam" id="PF19300">
    <property type="entry name" value="BPD_transp_1_N"/>
    <property type="match status" value="1"/>
</dbReference>
<keyword evidence="6 7" id="KW-0472">Membrane</keyword>
<evidence type="ECO:0000256" key="1">
    <source>
        <dbReference type="ARBA" id="ARBA00004651"/>
    </source>
</evidence>
<evidence type="ECO:0000256" key="4">
    <source>
        <dbReference type="ARBA" id="ARBA00022692"/>
    </source>
</evidence>
<comment type="caution">
    <text evidence="9">The sequence shown here is derived from an EMBL/GenBank/DDBJ whole genome shotgun (WGS) entry which is preliminary data.</text>
</comment>
<dbReference type="PANTHER" id="PTHR43163:SF6">
    <property type="entry name" value="DIPEPTIDE TRANSPORT SYSTEM PERMEASE PROTEIN DPPB-RELATED"/>
    <property type="match status" value="1"/>
</dbReference>
<dbReference type="EMBL" id="JBHSIU010000121">
    <property type="protein sequence ID" value="MFC5007301.1"/>
    <property type="molecule type" value="Genomic_DNA"/>
</dbReference>
<evidence type="ECO:0000256" key="2">
    <source>
        <dbReference type="ARBA" id="ARBA00022448"/>
    </source>
</evidence>
<feature type="transmembrane region" description="Helical" evidence="7">
    <location>
        <begin position="141"/>
        <end position="163"/>
    </location>
</feature>
<evidence type="ECO:0000313" key="9">
    <source>
        <dbReference type="EMBL" id="MFC5007301.1"/>
    </source>
</evidence>
<feature type="transmembrane region" description="Helical" evidence="7">
    <location>
        <begin position="235"/>
        <end position="259"/>
    </location>
</feature>
<reference evidence="10" key="1">
    <citation type="journal article" date="2019" name="Int. J. Syst. Evol. Microbiol.">
        <title>The Global Catalogue of Microorganisms (GCM) 10K type strain sequencing project: providing services to taxonomists for standard genome sequencing and annotation.</title>
        <authorList>
            <consortium name="The Broad Institute Genomics Platform"/>
            <consortium name="The Broad Institute Genome Sequencing Center for Infectious Disease"/>
            <person name="Wu L."/>
            <person name="Ma J."/>
        </authorList>
    </citation>
    <scope>NUCLEOTIDE SEQUENCE [LARGE SCALE GENOMIC DNA]</scope>
    <source>
        <strain evidence="10">CGMCC 4.7152</strain>
    </source>
</reference>
<keyword evidence="4 7" id="KW-0812">Transmembrane</keyword>
<dbReference type="Gene3D" id="1.10.3720.10">
    <property type="entry name" value="MetI-like"/>
    <property type="match status" value="1"/>
</dbReference>
<keyword evidence="3" id="KW-1003">Cell membrane</keyword>
<dbReference type="RefSeq" id="WP_380127947.1">
    <property type="nucleotide sequence ID" value="NZ_JBHSIU010000121.1"/>
</dbReference>
<accession>A0ABV9WEZ9</accession>
<dbReference type="PROSITE" id="PS50928">
    <property type="entry name" value="ABC_TM1"/>
    <property type="match status" value="1"/>
</dbReference>
<dbReference type="InterPro" id="IPR045621">
    <property type="entry name" value="BPD_transp_1_N"/>
</dbReference>
<dbReference type="CDD" id="cd06261">
    <property type="entry name" value="TM_PBP2"/>
    <property type="match status" value="1"/>
</dbReference>
<keyword evidence="10" id="KW-1185">Reference proteome</keyword>
<keyword evidence="2 7" id="KW-0813">Transport</keyword>
<feature type="transmembrane region" description="Helical" evidence="7">
    <location>
        <begin position="12"/>
        <end position="30"/>
    </location>
</feature>
<sequence length="330" mass="35510">MIRYIAGRVGQAVLVLWAAFTLTFAILYLLPSDPMQLQLAAAGIQEDSLTPEQLAGLQHRFGLDEPIWLQYWHHLSGFLHGDFGTSLSQQVPVSQLIGQRIGQTLLLSLCAAAASLVLGTALAYLATFVRWHPLRLALTRLPALGASFPQFFVALFLIQFFSFQLGWFPANGTQGAATLVMPVATIAVLASSVLAQVLIKTFDETLQLPYIATARAKGLSRNAVHLRHALRNAALPAMTILGVLVGLTVTSSIVVETVFTREGIGNLAQQSVLSQDVPVVLAVVTIAASVFVLVNLVVDLLYPLLDPRISYTRGQARPRPVAVLTEGGAL</sequence>
<name>A0ABV9WEZ9_9ACTN</name>
<evidence type="ECO:0000256" key="7">
    <source>
        <dbReference type="RuleBase" id="RU363032"/>
    </source>
</evidence>
<evidence type="ECO:0000256" key="3">
    <source>
        <dbReference type="ARBA" id="ARBA00022475"/>
    </source>
</evidence>
<dbReference type="InterPro" id="IPR035906">
    <property type="entry name" value="MetI-like_sf"/>
</dbReference>